<evidence type="ECO:0000313" key="8">
    <source>
        <dbReference type="Proteomes" id="UP000297595"/>
    </source>
</evidence>
<reference evidence="7 8" key="1">
    <citation type="submission" date="2019-03" db="EMBL/GenBank/DDBJ databases">
        <title>Nematode-trapping fungi genome.</title>
        <authorList>
            <person name="Vidal-Diez De Ulzurrun G."/>
        </authorList>
    </citation>
    <scope>NUCLEOTIDE SEQUENCE [LARGE SCALE GENOMIC DNA]</scope>
    <source>
        <strain evidence="7 8">TWF154</strain>
    </source>
</reference>
<feature type="domain" description="HotDog ACOT-type" evidence="6">
    <location>
        <begin position="401"/>
        <end position="523"/>
    </location>
</feature>
<dbReference type="EMBL" id="SOZJ01000009">
    <property type="protein sequence ID" value="TGJ62894.1"/>
    <property type="molecule type" value="Genomic_DNA"/>
</dbReference>
<feature type="region of interest" description="Disordered" evidence="5">
    <location>
        <begin position="75"/>
        <end position="94"/>
    </location>
</feature>
<feature type="domain" description="HotDog ACOT-type" evidence="6">
    <location>
        <begin position="104"/>
        <end position="238"/>
    </location>
</feature>
<keyword evidence="3" id="KW-0378">Hydrolase</keyword>
<comment type="caution">
    <text evidence="7">The sequence shown here is derived from an EMBL/GenBank/DDBJ whole genome shotgun (WGS) entry which is preliminary data.</text>
</comment>
<evidence type="ECO:0000259" key="6">
    <source>
        <dbReference type="PROSITE" id="PS51770"/>
    </source>
</evidence>
<dbReference type="CDD" id="cd03442">
    <property type="entry name" value="BFIT_BACH"/>
    <property type="match status" value="2"/>
</dbReference>
<proteinExistence type="inferred from homology"/>
<evidence type="ECO:0000256" key="2">
    <source>
        <dbReference type="ARBA" id="ARBA00022737"/>
    </source>
</evidence>
<gene>
    <name evidence="7" type="primary">ACOT9</name>
    <name evidence="7" type="ORF">EYR41_012071</name>
</gene>
<dbReference type="GO" id="GO:0047617">
    <property type="term" value="F:fatty acyl-CoA hydrolase activity"/>
    <property type="evidence" value="ECO:0007669"/>
    <property type="project" value="TreeGrafter"/>
</dbReference>
<dbReference type="Gene3D" id="3.10.129.10">
    <property type="entry name" value="Hotdog Thioesterase"/>
    <property type="match status" value="2"/>
</dbReference>
<dbReference type="PANTHER" id="PTHR12655">
    <property type="entry name" value="ACYL-COA THIOESTERASE"/>
    <property type="match status" value="1"/>
</dbReference>
<dbReference type="InterPro" id="IPR033120">
    <property type="entry name" value="HOTDOG_ACOT"/>
</dbReference>
<name>A0A8H2HDJ7_ORBOL</name>
<comment type="similarity">
    <text evidence="1">Belongs to the acyl coenzyme A hydrolase family.</text>
</comment>
<evidence type="ECO:0000256" key="5">
    <source>
        <dbReference type="SAM" id="MobiDB-lite"/>
    </source>
</evidence>
<evidence type="ECO:0000256" key="1">
    <source>
        <dbReference type="ARBA" id="ARBA00010458"/>
    </source>
</evidence>
<evidence type="ECO:0000256" key="4">
    <source>
        <dbReference type="ARBA" id="ARBA00022946"/>
    </source>
</evidence>
<evidence type="ECO:0000313" key="7">
    <source>
        <dbReference type="EMBL" id="TGJ62894.1"/>
    </source>
</evidence>
<dbReference type="GO" id="GO:0005739">
    <property type="term" value="C:mitochondrion"/>
    <property type="evidence" value="ECO:0007669"/>
    <property type="project" value="TreeGrafter"/>
</dbReference>
<protein>
    <submittedName>
        <fullName evidence="7">Acyl-coenzyme A thioesterase 9, mitochondrial</fullName>
    </submittedName>
</protein>
<evidence type="ECO:0000256" key="3">
    <source>
        <dbReference type="ARBA" id="ARBA00022801"/>
    </source>
</evidence>
<organism evidence="7 8">
    <name type="scientific">Orbilia oligospora</name>
    <name type="common">Nematode-trapping fungus</name>
    <name type="synonym">Arthrobotrys oligospora</name>
    <dbReference type="NCBI Taxonomy" id="2813651"/>
    <lineage>
        <taxon>Eukaryota</taxon>
        <taxon>Fungi</taxon>
        <taxon>Dikarya</taxon>
        <taxon>Ascomycota</taxon>
        <taxon>Pezizomycotina</taxon>
        <taxon>Orbiliomycetes</taxon>
        <taxon>Orbiliales</taxon>
        <taxon>Orbiliaceae</taxon>
        <taxon>Orbilia</taxon>
    </lineage>
</organism>
<keyword evidence="2" id="KW-0677">Repeat</keyword>
<dbReference type="SUPFAM" id="SSF54637">
    <property type="entry name" value="Thioesterase/thiol ester dehydrase-isomerase"/>
    <property type="match status" value="2"/>
</dbReference>
<accession>A0A8H2HDJ7</accession>
<dbReference type="InterPro" id="IPR029069">
    <property type="entry name" value="HotDog_dom_sf"/>
</dbReference>
<dbReference type="PROSITE" id="PS51770">
    <property type="entry name" value="HOTDOG_ACOT"/>
    <property type="match status" value="2"/>
</dbReference>
<dbReference type="GO" id="GO:0006637">
    <property type="term" value="P:acyl-CoA metabolic process"/>
    <property type="evidence" value="ECO:0007669"/>
    <property type="project" value="TreeGrafter"/>
</dbReference>
<sequence>MQRITAHTALRNVAAMRELNCRVLPRITSPRGHSHLDGLRMVAARRYISAPAQPTLLSPKFTVPWLKALAMRDHPTEPSPVAQETKGGLSPLTPKRMTDSYSSYTLEFGKDEWLVDAYVNSTGQLRLGTIFMDLDALAGQFSPFPVITETNEPSNAPRMKTGVVAYKHAGEGQTIVTAAVDRISLLYHPTSFCDMELRGMVTWTSGRSSMEISLEVVALEENKTILTCQFTMVALDPVTKKSVLIKTGSRLPSSPKYYFYRSSPNDFACRATAVNPLIVETAEENRIFARGEGNFHHFWITDHEASGMSIERNRFKRALASTSLEKQAPNEEESNLIHTMWRESQRYKGKYHAYPGSGVEMPENIVYVGSSTCQWLILKYRRLRLCNLSIETVTYVGYISPYVIMDERLFMLTQCSYLGSDGKSYMIFGGLLLRNSFELAFCCAAAASHSRPRFLSMSPSVFRESVPVGGILYLTATVVYTEPAPAGGSRVQIRVDSKVRDVHHSSLRNTGTFTYTFDTEEEFKVLPKTYGEFVSYIDARRKAEAERSWADTSDDVPDTLEASVVE</sequence>
<dbReference type="PANTHER" id="PTHR12655:SF0">
    <property type="entry name" value="ACYL-COENZYME A THIOESTERASE 9, MITOCHONDRIAL"/>
    <property type="match status" value="1"/>
</dbReference>
<keyword evidence="4" id="KW-0809">Transit peptide</keyword>
<dbReference type="AlphaFoldDB" id="A0A8H2HDJ7"/>
<dbReference type="Proteomes" id="UP000297595">
    <property type="component" value="Unassembled WGS sequence"/>
</dbReference>
<feature type="region of interest" description="Disordered" evidence="5">
    <location>
        <begin position="547"/>
        <end position="566"/>
    </location>
</feature>